<gene>
    <name evidence="4" type="ORF">E0F26_10455</name>
</gene>
<evidence type="ECO:0000313" key="4">
    <source>
        <dbReference type="EMBL" id="UZP75133.1"/>
    </source>
</evidence>
<dbReference type="InterPro" id="IPR025738">
    <property type="entry name" value="BatD"/>
</dbReference>
<dbReference type="RefSeq" id="WP_279241607.1">
    <property type="nucleotide sequence ID" value="NZ_CP036501.1"/>
</dbReference>
<keyword evidence="1" id="KW-0812">Transmembrane</keyword>
<accession>A0ABY6Q9R5</accession>
<dbReference type="Pfam" id="PF13584">
    <property type="entry name" value="BatD"/>
    <property type="match status" value="2"/>
</dbReference>
<feature type="chain" id="PRO_5046604738" evidence="2">
    <location>
        <begin position="27"/>
        <end position="550"/>
    </location>
</feature>
<feature type="signal peptide" evidence="2">
    <location>
        <begin position="1"/>
        <end position="26"/>
    </location>
</feature>
<keyword evidence="1" id="KW-0472">Membrane</keyword>
<dbReference type="Pfam" id="PF25607">
    <property type="entry name" value="DUF7939"/>
    <property type="match status" value="1"/>
</dbReference>
<proteinExistence type="predicted"/>
<dbReference type="InterPro" id="IPR057699">
    <property type="entry name" value="DUF7939"/>
</dbReference>
<organism evidence="4 5">
    <name type="scientific">Candidatus Paraluminiphilus aquimaris</name>
    <dbReference type="NCBI Taxonomy" id="2518994"/>
    <lineage>
        <taxon>Bacteria</taxon>
        <taxon>Pseudomonadati</taxon>
        <taxon>Pseudomonadota</taxon>
        <taxon>Gammaproteobacteria</taxon>
        <taxon>Cellvibrionales</taxon>
        <taxon>Halieaceae</taxon>
        <taxon>Candidatus Paraluminiphilus</taxon>
    </lineage>
</organism>
<dbReference type="PANTHER" id="PTHR40940:SF1">
    <property type="entry name" value="PROTEIN BATD"/>
    <property type="match status" value="1"/>
</dbReference>
<evidence type="ECO:0000259" key="3">
    <source>
        <dbReference type="Pfam" id="PF25607"/>
    </source>
</evidence>
<keyword evidence="5" id="KW-1185">Reference proteome</keyword>
<dbReference type="Proteomes" id="UP001317963">
    <property type="component" value="Chromosome"/>
</dbReference>
<feature type="transmembrane region" description="Helical" evidence="1">
    <location>
        <begin position="411"/>
        <end position="431"/>
    </location>
</feature>
<evidence type="ECO:0000256" key="2">
    <source>
        <dbReference type="SAM" id="SignalP"/>
    </source>
</evidence>
<keyword evidence="1" id="KW-1133">Transmembrane helix</keyword>
<reference evidence="4 5" key="1">
    <citation type="submission" date="2019-02" db="EMBL/GenBank/DDBJ databases">
        <title>Halieaceae_genomes.</title>
        <authorList>
            <person name="Li S.-H."/>
        </authorList>
    </citation>
    <scope>NUCLEOTIDE SEQUENCE [LARGE SCALE GENOMIC DNA]</scope>
    <source>
        <strain evidence="4 5">JH123</strain>
    </source>
</reference>
<protein>
    <submittedName>
        <fullName evidence="4">Protein BatD</fullName>
    </submittedName>
</protein>
<sequence length="550" mass="59634">MTTFAGRVLVAISLVTLTLLSSLASAEIRSDVDRKTISMGESLRLTITGDASERLDQLDLAALQFDWEILSSSSSTNTSFINGSRSTTRTLTLDLLPLRDGLLSIPALSTGGKRTTPIGVTVNPQTVSAGGGDSVRFSIDIDKQSVYIQEQIVLTVTIEQAINLDGAEVTQLELENAIVEELTRRNFQRQINGRLWRVTQLRYAIYPQQRGTLEIPALALTAREVLPGRSLLGARLGKRFRLSEDPVTINIQPVPESFPGSIWLPATSLELTQSWSKPPETMEVGDSTTRTLSLTADGLLSSQLPPITSVSESGSITGIRVYPDQESSDQIERTEGFLGKRTRSEALVASGSGSWTLPEVRVPWWNTETNSLEYAVLPSTTISVGSPAVTIPDIALATAPEKGAAGELPSWIGFVAAAGWCLALILSLLLWRATRIKASSEPVHNVEETLRPLMSALKASTGQNDGLKTRDLLVRWASLHAGRPVRTFEAIKSLCSSSLKDEIDNLEQSLYSPQNSSWSRGAALYRAVASESVWLSEDNATQSRALYPTA</sequence>
<dbReference type="PANTHER" id="PTHR40940">
    <property type="entry name" value="PROTEIN BATD-RELATED"/>
    <property type="match status" value="1"/>
</dbReference>
<name>A0ABY6Q9R5_9GAMM</name>
<evidence type="ECO:0000256" key="1">
    <source>
        <dbReference type="SAM" id="Phobius"/>
    </source>
</evidence>
<evidence type="ECO:0000313" key="5">
    <source>
        <dbReference type="Proteomes" id="UP001317963"/>
    </source>
</evidence>
<feature type="domain" description="DUF7939" evidence="3">
    <location>
        <begin position="453"/>
        <end position="530"/>
    </location>
</feature>
<dbReference type="EMBL" id="CP036501">
    <property type="protein sequence ID" value="UZP75133.1"/>
    <property type="molecule type" value="Genomic_DNA"/>
</dbReference>
<keyword evidence="2" id="KW-0732">Signal</keyword>